<keyword evidence="4 6" id="KW-0663">Pyridoxal phosphate</keyword>
<keyword evidence="9" id="KW-1185">Reference proteome</keyword>
<keyword evidence="5 7" id="KW-0456">Lyase</keyword>
<evidence type="ECO:0000313" key="8">
    <source>
        <dbReference type="EMBL" id="TWP52050.1"/>
    </source>
</evidence>
<reference evidence="8 9" key="1">
    <citation type="submission" date="2019-07" db="EMBL/GenBank/DDBJ databases">
        <title>Lentzea xizangensis sp. nov., isolated from Qinghai-Tibetan Plateau Soils.</title>
        <authorList>
            <person name="Huang J."/>
        </authorList>
    </citation>
    <scope>NUCLEOTIDE SEQUENCE [LARGE SCALE GENOMIC DNA]</scope>
    <source>
        <strain evidence="8 9">FXJ1.1311</strain>
    </source>
</reference>
<dbReference type="Gene3D" id="3.90.1150.170">
    <property type="match status" value="1"/>
</dbReference>
<dbReference type="InterPro" id="IPR015422">
    <property type="entry name" value="PyrdxlP-dep_Trfase_small"/>
</dbReference>
<dbReference type="GO" id="GO:0004058">
    <property type="term" value="F:aromatic-L-amino-acid decarboxylase activity"/>
    <property type="evidence" value="ECO:0007669"/>
    <property type="project" value="UniProtKB-ARBA"/>
</dbReference>
<feature type="modified residue" description="N6-(pyridoxal phosphate)lysine" evidence="6">
    <location>
        <position position="277"/>
    </location>
</feature>
<dbReference type="InterPro" id="IPR015424">
    <property type="entry name" value="PyrdxlP-dep_Trfase"/>
</dbReference>
<dbReference type="GO" id="GO:0019752">
    <property type="term" value="P:carboxylic acid metabolic process"/>
    <property type="evidence" value="ECO:0007669"/>
    <property type="project" value="InterPro"/>
</dbReference>
<comment type="cofactor">
    <cofactor evidence="1 6 7">
        <name>pyridoxal 5'-phosphate</name>
        <dbReference type="ChEBI" id="CHEBI:597326"/>
    </cofactor>
</comment>
<evidence type="ECO:0000256" key="7">
    <source>
        <dbReference type="RuleBase" id="RU000382"/>
    </source>
</evidence>
<accession>A0A563EWH4</accession>
<dbReference type="InterPro" id="IPR015421">
    <property type="entry name" value="PyrdxlP-dep_Trfase_major"/>
</dbReference>
<dbReference type="GO" id="GO:0005737">
    <property type="term" value="C:cytoplasm"/>
    <property type="evidence" value="ECO:0007669"/>
    <property type="project" value="TreeGrafter"/>
</dbReference>
<evidence type="ECO:0000256" key="4">
    <source>
        <dbReference type="ARBA" id="ARBA00022898"/>
    </source>
</evidence>
<dbReference type="InterPro" id="IPR010977">
    <property type="entry name" value="Aromatic_deC"/>
</dbReference>
<dbReference type="InterPro" id="IPR002129">
    <property type="entry name" value="PyrdxlP-dep_de-COase"/>
</dbReference>
<dbReference type="GO" id="GO:0008483">
    <property type="term" value="F:transaminase activity"/>
    <property type="evidence" value="ECO:0007669"/>
    <property type="project" value="UniProtKB-KW"/>
</dbReference>
<evidence type="ECO:0000256" key="6">
    <source>
        <dbReference type="PIRSR" id="PIRSR602129-50"/>
    </source>
</evidence>
<dbReference type="Gene3D" id="3.90.1150.10">
    <property type="entry name" value="Aspartate Aminotransferase, domain 1"/>
    <property type="match status" value="1"/>
</dbReference>
<organism evidence="8 9">
    <name type="scientific">Lentzea tibetensis</name>
    <dbReference type="NCBI Taxonomy" id="2591470"/>
    <lineage>
        <taxon>Bacteria</taxon>
        <taxon>Bacillati</taxon>
        <taxon>Actinomycetota</taxon>
        <taxon>Actinomycetes</taxon>
        <taxon>Pseudonocardiales</taxon>
        <taxon>Pseudonocardiaceae</taxon>
        <taxon>Lentzea</taxon>
    </lineage>
</organism>
<dbReference type="RefSeq" id="WP_146350846.1">
    <property type="nucleotide sequence ID" value="NZ_VOBR01000006.1"/>
</dbReference>
<dbReference type="EMBL" id="VOBR01000006">
    <property type="protein sequence ID" value="TWP52050.1"/>
    <property type="molecule type" value="Genomic_DNA"/>
</dbReference>
<dbReference type="SUPFAM" id="SSF53383">
    <property type="entry name" value="PLP-dependent transferases"/>
    <property type="match status" value="1"/>
</dbReference>
<dbReference type="Pfam" id="PF00282">
    <property type="entry name" value="Pyridoxal_deC"/>
    <property type="match status" value="2"/>
</dbReference>
<dbReference type="Gene3D" id="3.40.640.10">
    <property type="entry name" value="Type I PLP-dependent aspartate aminotransferase-like (Major domain)"/>
    <property type="match status" value="1"/>
</dbReference>
<dbReference type="PRINTS" id="PR00800">
    <property type="entry name" value="YHDCRBOXLASE"/>
</dbReference>
<dbReference type="PANTHER" id="PTHR11999:SF70">
    <property type="entry name" value="MIP05841P"/>
    <property type="match status" value="1"/>
</dbReference>
<dbReference type="PANTHER" id="PTHR11999">
    <property type="entry name" value="GROUP II PYRIDOXAL-5-PHOSPHATE DECARBOXYLASE"/>
    <property type="match status" value="1"/>
</dbReference>
<evidence type="ECO:0000256" key="2">
    <source>
        <dbReference type="ARBA" id="ARBA00009533"/>
    </source>
</evidence>
<name>A0A563EWH4_9PSEU</name>
<evidence type="ECO:0000256" key="3">
    <source>
        <dbReference type="ARBA" id="ARBA00022793"/>
    </source>
</evidence>
<keyword evidence="8" id="KW-0032">Aminotransferase</keyword>
<evidence type="ECO:0000256" key="1">
    <source>
        <dbReference type="ARBA" id="ARBA00001933"/>
    </source>
</evidence>
<keyword evidence="3" id="KW-0210">Decarboxylase</keyword>
<protein>
    <submittedName>
        <fullName evidence="8">Aminotransferase class V-fold PLP-dependent enzyme</fullName>
    </submittedName>
</protein>
<comment type="caution">
    <text evidence="8">The sequence shown here is derived from an EMBL/GenBank/DDBJ whole genome shotgun (WGS) entry which is preliminary data.</text>
</comment>
<dbReference type="AlphaFoldDB" id="A0A563EWH4"/>
<evidence type="ECO:0000313" key="9">
    <source>
        <dbReference type="Proteomes" id="UP000316639"/>
    </source>
</evidence>
<gene>
    <name evidence="8" type="ORF">FKR81_10710</name>
</gene>
<dbReference type="GO" id="GO:0006520">
    <property type="term" value="P:amino acid metabolic process"/>
    <property type="evidence" value="ECO:0007669"/>
    <property type="project" value="InterPro"/>
</dbReference>
<dbReference type="OrthoDB" id="3335676at2"/>
<proteinExistence type="inferred from homology"/>
<sequence length="450" mass="47829">MTLQPDRATRAEWTKAVDGFVDDFIEGLETAPASTSGDIPVFEPPAETPGELTDLLDRFAAAAAQAVETAGPGYFAYFPAGGLFSSVLGETLAQVVNRYTGVASTAPALVAMEQSVLRWMCDLFGLPAGSGGLVTSGASMATLSALCAARQPGGTVYVTAHTHHCVAKAARIAGLTAAQVRVVPVDSSLRMDTSAAASMIEADRAAGLRPFMVVGTAGSTSTGTIDPLADIADLAERCGVWFHVDGAYGGAFQLTSRGRALLDGISRADSITFDPHKSLFLPYGTGVLLVRDEAALRAAHVADGDYLQDLDHGTGLPDYADLGPELTREFRGMRLWLPLHLHGVAAFRDELDEKLDLAAHVHRSLSADPALDVPLSPDLTVVVFRSARGERATGRMLERINGTRRVFLSSTRLDGAHTLRLCVLSHRQHARHVDELLRVVHDAARAEWAS</sequence>
<evidence type="ECO:0000256" key="5">
    <source>
        <dbReference type="ARBA" id="ARBA00023239"/>
    </source>
</evidence>
<dbReference type="GO" id="GO:0030170">
    <property type="term" value="F:pyridoxal phosphate binding"/>
    <property type="evidence" value="ECO:0007669"/>
    <property type="project" value="InterPro"/>
</dbReference>
<comment type="similarity">
    <text evidence="2 7">Belongs to the group II decarboxylase family.</text>
</comment>
<keyword evidence="8" id="KW-0808">Transferase</keyword>
<dbReference type="Proteomes" id="UP000316639">
    <property type="component" value="Unassembled WGS sequence"/>
</dbReference>